<dbReference type="Gene3D" id="3.40.80.10">
    <property type="entry name" value="Peptidoglycan recognition protein-like"/>
    <property type="match status" value="1"/>
</dbReference>
<keyword evidence="4" id="KW-1185">Reference proteome</keyword>
<dbReference type="InterPro" id="IPR036505">
    <property type="entry name" value="Amidase/PGRP_sf"/>
</dbReference>
<feature type="domain" description="N-acetylmuramoyl-L-alanine amidase" evidence="2">
    <location>
        <begin position="82"/>
        <end position="200"/>
    </location>
</feature>
<dbReference type="InterPro" id="IPR002477">
    <property type="entry name" value="Peptidoglycan-bd-like"/>
</dbReference>
<sequence length="241" mass="26585">MPKIWRNRMDWLKIQRALHEHGFNPGRPDGFFGPKTEKALKRFQNAHDLEHDIAGELTLAALFAAGKGEANLNIPTPKTGLKRIIMHWTAGADGVNSLERSHYHLIVDRMGKVHTGALKPEANVNCRDGQYAAHTRALNTGSIGVAVDAMAGAKESPFEKGDYPITKVQVRALAEAVADLCKTYGIPITRQTVLTHAEVQPTLNVKQRNKWDITWLPGMPRPGKPVEVGDQLRELIKAAAL</sequence>
<dbReference type="Proteomes" id="UP000637980">
    <property type="component" value="Unassembled WGS sequence"/>
</dbReference>
<dbReference type="EMBL" id="BMXE01000004">
    <property type="protein sequence ID" value="GHB34166.1"/>
    <property type="molecule type" value="Genomic_DNA"/>
</dbReference>
<dbReference type="SUPFAM" id="SSF47090">
    <property type="entry name" value="PGBD-like"/>
    <property type="match status" value="1"/>
</dbReference>
<proteinExistence type="predicted"/>
<feature type="domain" description="Peptidoglycan binding-like" evidence="1">
    <location>
        <begin position="10"/>
        <end position="62"/>
    </location>
</feature>
<protein>
    <recommendedName>
        <fullName evidence="5">N-acetylmuramoyl-L-alanine amidase</fullName>
    </recommendedName>
</protein>
<evidence type="ECO:0000313" key="4">
    <source>
        <dbReference type="Proteomes" id="UP000637980"/>
    </source>
</evidence>
<dbReference type="SUPFAM" id="SSF55846">
    <property type="entry name" value="N-acetylmuramoyl-L-alanine amidase-like"/>
    <property type="match status" value="1"/>
</dbReference>
<dbReference type="CDD" id="cd06583">
    <property type="entry name" value="PGRP"/>
    <property type="match status" value="1"/>
</dbReference>
<dbReference type="InterPro" id="IPR036365">
    <property type="entry name" value="PGBD-like_sf"/>
</dbReference>
<dbReference type="InterPro" id="IPR036366">
    <property type="entry name" value="PGBDSf"/>
</dbReference>
<name>A0ABQ3EEW4_9HYPH</name>
<comment type="caution">
    <text evidence="3">The sequence shown here is derived from an EMBL/GenBank/DDBJ whole genome shotgun (WGS) entry which is preliminary data.</text>
</comment>
<dbReference type="Gene3D" id="1.10.101.10">
    <property type="entry name" value="PGBD-like superfamily/PGBD"/>
    <property type="match status" value="1"/>
</dbReference>
<dbReference type="Pfam" id="PF01471">
    <property type="entry name" value="PG_binding_1"/>
    <property type="match status" value="1"/>
</dbReference>
<accession>A0ABQ3EEW4</accession>
<evidence type="ECO:0000259" key="1">
    <source>
        <dbReference type="Pfam" id="PF01471"/>
    </source>
</evidence>
<evidence type="ECO:0008006" key="5">
    <source>
        <dbReference type="Google" id="ProtNLM"/>
    </source>
</evidence>
<gene>
    <name evidence="3" type="ORF">GCM10007094_24060</name>
</gene>
<evidence type="ECO:0000313" key="3">
    <source>
        <dbReference type="EMBL" id="GHB34166.1"/>
    </source>
</evidence>
<evidence type="ECO:0000259" key="2">
    <source>
        <dbReference type="Pfam" id="PF01510"/>
    </source>
</evidence>
<organism evidence="3 4">
    <name type="scientific">Pseudovibrio japonicus</name>
    <dbReference type="NCBI Taxonomy" id="366534"/>
    <lineage>
        <taxon>Bacteria</taxon>
        <taxon>Pseudomonadati</taxon>
        <taxon>Pseudomonadota</taxon>
        <taxon>Alphaproteobacteria</taxon>
        <taxon>Hyphomicrobiales</taxon>
        <taxon>Stappiaceae</taxon>
        <taxon>Pseudovibrio</taxon>
    </lineage>
</organism>
<dbReference type="InterPro" id="IPR002502">
    <property type="entry name" value="Amidase_domain"/>
</dbReference>
<reference evidence="4" key="1">
    <citation type="journal article" date="2019" name="Int. J. Syst. Evol. Microbiol.">
        <title>The Global Catalogue of Microorganisms (GCM) 10K type strain sequencing project: providing services to taxonomists for standard genome sequencing and annotation.</title>
        <authorList>
            <consortium name="The Broad Institute Genomics Platform"/>
            <consortium name="The Broad Institute Genome Sequencing Center for Infectious Disease"/>
            <person name="Wu L."/>
            <person name="Ma J."/>
        </authorList>
    </citation>
    <scope>NUCLEOTIDE SEQUENCE [LARGE SCALE GENOMIC DNA]</scope>
    <source>
        <strain evidence="4">KCTC 12861</strain>
    </source>
</reference>
<dbReference type="Pfam" id="PF01510">
    <property type="entry name" value="Amidase_2"/>
    <property type="match status" value="1"/>
</dbReference>